<accession>A0A1Y2J0M5</accession>
<feature type="compositionally biased region" description="Polar residues" evidence="1">
    <location>
        <begin position="710"/>
        <end position="736"/>
    </location>
</feature>
<evidence type="ECO:0000313" key="3">
    <source>
        <dbReference type="Proteomes" id="UP000193067"/>
    </source>
</evidence>
<feature type="region of interest" description="Disordered" evidence="1">
    <location>
        <begin position="31"/>
        <end position="50"/>
    </location>
</feature>
<dbReference type="AlphaFoldDB" id="A0A1Y2J0M5"/>
<feature type="compositionally biased region" description="Acidic residues" evidence="1">
    <location>
        <begin position="264"/>
        <end position="275"/>
    </location>
</feature>
<gene>
    <name evidence="2" type="ORF">PYCCODRAFT_1474598</name>
</gene>
<feature type="compositionally biased region" description="Low complexity" evidence="1">
    <location>
        <begin position="189"/>
        <end position="204"/>
    </location>
</feature>
<name>A0A1Y2J0M5_TRAC3</name>
<feature type="compositionally biased region" description="Low complexity" evidence="1">
    <location>
        <begin position="119"/>
        <end position="138"/>
    </location>
</feature>
<dbReference type="STRING" id="1353009.A0A1Y2J0M5"/>
<dbReference type="EMBL" id="KZ084090">
    <property type="protein sequence ID" value="OSD06453.1"/>
    <property type="molecule type" value="Genomic_DNA"/>
</dbReference>
<feature type="compositionally biased region" description="Basic residues" evidence="1">
    <location>
        <begin position="624"/>
        <end position="636"/>
    </location>
</feature>
<proteinExistence type="predicted"/>
<feature type="compositionally biased region" description="Low complexity" evidence="1">
    <location>
        <begin position="437"/>
        <end position="457"/>
    </location>
</feature>
<feature type="compositionally biased region" description="Acidic residues" evidence="1">
    <location>
        <begin position="508"/>
        <end position="529"/>
    </location>
</feature>
<sequence length="849" mass="89862">MARRNVDDGFVEDSEEEDIMTFGTSAPAAKAVAGSSSMPPPPLPQRWEDSTVSSIQTAEFTDLQSTSVPITQLIPAPNNAETSAIQTPNFTLTHSVISEISSFGPQTRPAVSSIRTAQTPSNPANSSISTSNSASSAPRPKPRPRPAYKKPDVAVVGDTSFSVGSSSAAVPSPNALDRTHSPPIPPVEPMIAPSHAPSSSSSAPRTANKVSSGKERVSDSGIEMADLDMLYSHDIAERAKLRSRARTQGKAKDKAPETSLLTDDVIELSTDDDELSILPKAKPKAKLKPRPRKAAVGPSKEGTSSADAARGNANVSIVVPPRKRTKTAAANPDPGFDSDMNTIPMPTSDFPVPANIPTMHSSQLPPSDPPPSTSSSARTHPLASQESRAANGRVAERDLSPLSSPPPPMPRKRKRPNPPPLGGLDSEEDTFGTDSRAAANADQQQSKAKADAPAAQSLKVVPETQPHPKPKPASRMTRKDMDEDADGDWAGDAPTKPSKSTKKTRVTDDDDFGGDAGDGGDDDNDDDDWGASNGKGKGRGKKAAKKAVPKGKKGKANAKGNKSLAKDIEGPADEAAPTLDIPAADPKQNERAGGGRDAPWNNADTEPAPELTSKVPDVSAPKRGTAKSKAQSKKRALVLSDEDEDDANVADKSTNSVTVYITSPIPPPSKKNGRKSFGGHPTSDVVTKENEEPDLPLPSSSSSAAAKPVTTPNALTTPSGRSNFSHANRSYTISAKSTKHTPMSELIRRASAQPGSPFPTTARPTYSPLVKASKSTLRRIAPLHPNRRTPPPPPPRAPPPKKSKKMLELEEKWEMELQDTVEGWYAMSEEERAALRRAKKDAELGFFED</sequence>
<organism evidence="2 3">
    <name type="scientific">Trametes coccinea (strain BRFM310)</name>
    <name type="common">Pycnoporus coccineus</name>
    <dbReference type="NCBI Taxonomy" id="1353009"/>
    <lineage>
        <taxon>Eukaryota</taxon>
        <taxon>Fungi</taxon>
        <taxon>Dikarya</taxon>
        <taxon>Basidiomycota</taxon>
        <taxon>Agaricomycotina</taxon>
        <taxon>Agaricomycetes</taxon>
        <taxon>Polyporales</taxon>
        <taxon>Polyporaceae</taxon>
        <taxon>Trametes</taxon>
    </lineage>
</organism>
<protein>
    <submittedName>
        <fullName evidence="2">Uncharacterized protein</fullName>
    </submittedName>
</protein>
<evidence type="ECO:0000313" key="2">
    <source>
        <dbReference type="EMBL" id="OSD06453.1"/>
    </source>
</evidence>
<feature type="compositionally biased region" description="Polar residues" evidence="1">
    <location>
        <begin position="101"/>
        <end position="118"/>
    </location>
</feature>
<evidence type="ECO:0000256" key="1">
    <source>
        <dbReference type="SAM" id="MobiDB-lite"/>
    </source>
</evidence>
<feature type="compositionally biased region" description="Pro residues" evidence="1">
    <location>
        <begin position="788"/>
        <end position="798"/>
    </location>
</feature>
<feature type="compositionally biased region" description="Polar residues" evidence="1">
    <location>
        <begin position="651"/>
        <end position="661"/>
    </location>
</feature>
<dbReference type="OrthoDB" id="3271227at2759"/>
<feature type="compositionally biased region" description="Basic residues" evidence="1">
    <location>
        <begin position="536"/>
        <end position="556"/>
    </location>
</feature>
<feature type="compositionally biased region" description="Basic residues" evidence="1">
    <location>
        <begin position="281"/>
        <end position="293"/>
    </location>
</feature>
<keyword evidence="3" id="KW-1185">Reference proteome</keyword>
<feature type="region of interest" description="Disordered" evidence="1">
    <location>
        <begin position="241"/>
        <end position="806"/>
    </location>
</feature>
<reference evidence="2 3" key="1">
    <citation type="journal article" date="2015" name="Biotechnol. Biofuels">
        <title>Enhanced degradation of softwood versus hardwood by the white-rot fungus Pycnoporus coccineus.</title>
        <authorList>
            <person name="Couturier M."/>
            <person name="Navarro D."/>
            <person name="Chevret D."/>
            <person name="Henrissat B."/>
            <person name="Piumi F."/>
            <person name="Ruiz-Duenas F.J."/>
            <person name="Martinez A.T."/>
            <person name="Grigoriev I.V."/>
            <person name="Riley R."/>
            <person name="Lipzen A."/>
            <person name="Berrin J.G."/>
            <person name="Master E.R."/>
            <person name="Rosso M.N."/>
        </authorList>
    </citation>
    <scope>NUCLEOTIDE SEQUENCE [LARGE SCALE GENOMIC DNA]</scope>
    <source>
        <strain evidence="2 3">BRFM310</strain>
    </source>
</reference>
<feature type="region of interest" description="Disordered" evidence="1">
    <location>
        <begin position="101"/>
        <end position="223"/>
    </location>
</feature>
<feature type="compositionally biased region" description="Low complexity" evidence="1">
    <location>
        <begin position="160"/>
        <end position="173"/>
    </location>
</feature>
<dbReference type="Proteomes" id="UP000193067">
    <property type="component" value="Unassembled WGS sequence"/>
</dbReference>